<evidence type="ECO:0000256" key="1">
    <source>
        <dbReference type="ARBA" id="ARBA00004776"/>
    </source>
</evidence>
<accession>I7L9M2</accession>
<evidence type="ECO:0000259" key="6">
    <source>
        <dbReference type="Pfam" id="PF19320"/>
    </source>
</evidence>
<reference evidence="8 9" key="2">
    <citation type="submission" date="2012-08" db="EMBL/GenBank/DDBJ databases">
        <title>The Genome Sequence of Turicella otitidis ATCC 51513.</title>
        <authorList>
            <consortium name="The Broad Institute Genome Sequencing Platform"/>
            <person name="Earl A."/>
            <person name="Ward D."/>
            <person name="Feldgarden M."/>
            <person name="Gevers D."/>
            <person name="Huys G."/>
            <person name="Walker B."/>
            <person name="Young S.K."/>
            <person name="Zeng Q."/>
            <person name="Gargeya S."/>
            <person name="Fitzgerald M."/>
            <person name="Haas B."/>
            <person name="Abouelleil A."/>
            <person name="Alvarado L."/>
            <person name="Arachchi H.M."/>
            <person name="Berlin A.M."/>
            <person name="Chapman S.B."/>
            <person name="Goldberg J."/>
            <person name="Griggs A."/>
            <person name="Gujja S."/>
            <person name="Hansen M."/>
            <person name="Howarth C."/>
            <person name="Imamovic A."/>
            <person name="Larimer J."/>
            <person name="McCowen C."/>
            <person name="Montmayeur A."/>
            <person name="Murphy C."/>
            <person name="Neiman D."/>
            <person name="Pearson M."/>
            <person name="Priest M."/>
            <person name="Roberts A."/>
            <person name="Saif S."/>
            <person name="Shea T."/>
            <person name="Sisk P."/>
            <person name="Sykes S."/>
            <person name="Wortman J."/>
            <person name="Nusbaum C."/>
            <person name="Birren B."/>
        </authorList>
    </citation>
    <scope>NUCLEOTIDE SEQUENCE [LARGE SCALE GENOMIC DNA]</scope>
    <source>
        <strain evidence="8 9">ATCC 51513</strain>
    </source>
</reference>
<dbReference type="InterPro" id="IPR040492">
    <property type="entry name" value="GlfT2_N"/>
</dbReference>
<dbReference type="OrthoDB" id="3225550at2"/>
<comment type="similarity">
    <text evidence="2">Belongs to the glycosyltransferase 2 family.</text>
</comment>
<dbReference type="GO" id="GO:0016757">
    <property type="term" value="F:glycosyltransferase activity"/>
    <property type="evidence" value="ECO:0007669"/>
    <property type="project" value="UniProtKB-KW"/>
</dbReference>
<keyword evidence="3" id="KW-0328">Glycosyltransferase</keyword>
<dbReference type="Proteomes" id="UP000006078">
    <property type="component" value="Unassembled WGS sequence"/>
</dbReference>
<gene>
    <name evidence="7" type="ORF">BN46_1162</name>
    <name evidence="8" type="ORF">HMPREF9719_01440</name>
</gene>
<sequence>MTADSPSSEAVEQIQRFLLPKVGEAHNVRELYYVETRRTLDPVVFPDRFTVEIPSSAEVSFETYFNAFPASYWRRWSQLDRVILRLNVEGTARVDVYRSRHNGARIALDSAIVTDDAAEFSLSLDPFEDGGWLWFDVTAETDVTISEAGWFAPQAPGPQVLPDGTEVGPFDKRVTVGIPTFNRPADAVAALQALGEDEEVASIIDAVLMPDQGDKHPADEEGFKEAAEAFGDRFFEFRQGNLGGSGGYSRIMYEAMGGVNGQKKAGRARSPYILFMDDDIAIEPDSILRAVQTARFARTPFILGGQMLNLLQRSELRSMGEIVDRSSFMWAPAPYVHYDHDFSELPLGGEGRKASPENPQAKDLHRRIDVDFNGWWMCLFPRVVVEDLGQPLPLFIKWDDTEYSLRARGAGFHTVTWPGVAVWHMSWTDKDDSIDWQAYFHLRNRLIVAALHHDGPIKGLLRDLRKATVKHVLCMEYSTLAIRNEAMRDVLAGPERLFEILESSLPHVNEIRSRYSDAKIIPSAAQLPDPSGDKGVPRQDVGGILKKLAYKPRWLLKGVLHNLTRADERHHEVPQANLKKDESHWFSLSQLDGATVTAASGKGVTYRKRDRDVAAALLKESVELERRIGREFDRLREEYRAALPELTSRSSWKQVFDA</sequence>
<dbReference type="PANTHER" id="PTHR43179">
    <property type="entry name" value="RHAMNOSYLTRANSFERASE WBBL"/>
    <property type="match status" value="1"/>
</dbReference>
<dbReference type="Pfam" id="PF17994">
    <property type="entry name" value="Glft2_N"/>
    <property type="match status" value="1"/>
</dbReference>
<keyword evidence="4" id="KW-0808">Transferase</keyword>
<dbReference type="SUPFAM" id="SSF53448">
    <property type="entry name" value="Nucleotide-diphospho-sugar transferases"/>
    <property type="match status" value="1"/>
</dbReference>
<dbReference type="InterPro" id="IPR045699">
    <property type="entry name" value="GlfT2_C"/>
</dbReference>
<dbReference type="Gene3D" id="3.90.550.60">
    <property type="match status" value="1"/>
</dbReference>
<evidence type="ECO:0000259" key="5">
    <source>
        <dbReference type="Pfam" id="PF17994"/>
    </source>
</evidence>
<dbReference type="eggNOG" id="COG1216">
    <property type="taxonomic scope" value="Bacteria"/>
</dbReference>
<evidence type="ECO:0000313" key="9">
    <source>
        <dbReference type="Proteomes" id="UP000006078"/>
    </source>
</evidence>
<dbReference type="EMBL" id="CAJZ01000169">
    <property type="protein sequence ID" value="CCI83887.1"/>
    <property type="molecule type" value="Genomic_DNA"/>
</dbReference>
<dbReference type="Proteomes" id="UP000011016">
    <property type="component" value="Unassembled WGS sequence"/>
</dbReference>
<feature type="domain" description="Galactofuranosyltransferase-2 C-terminal" evidence="6">
    <location>
        <begin position="460"/>
        <end position="657"/>
    </location>
</feature>
<proteinExistence type="inferred from homology"/>
<reference evidence="7 10" key="1">
    <citation type="journal article" date="2012" name="J. Bacteriol.">
        <title>Draft Genome Sequence of Turicella otitidis ATCC 51513, Isolated from Middle Ear Fluid from a Child with Otitis Media.</title>
        <authorList>
            <person name="Brinkrolf K."/>
            <person name="Schneider J."/>
            <person name="Knecht M."/>
            <person name="Ruckert C."/>
            <person name="Tauch A."/>
        </authorList>
    </citation>
    <scope>NUCLEOTIDE SEQUENCE [LARGE SCALE GENOMIC DNA]</scope>
    <source>
        <strain evidence="7 10">ATCC 51513</strain>
    </source>
</reference>
<comment type="caution">
    <text evidence="7">The sequence shown here is derived from an EMBL/GenBank/DDBJ whole genome shotgun (WGS) entry which is preliminary data.</text>
</comment>
<dbReference type="Pfam" id="PF13641">
    <property type="entry name" value="Glyco_tranf_2_3"/>
    <property type="match status" value="1"/>
</dbReference>
<dbReference type="Pfam" id="PF19320">
    <property type="entry name" value="GlfT2_domain3"/>
    <property type="match status" value="1"/>
</dbReference>
<dbReference type="RefSeq" id="WP_004601330.1">
    <property type="nucleotide sequence ID" value="NZ_HF541867.1"/>
</dbReference>
<keyword evidence="9" id="KW-1185">Reference proteome</keyword>
<evidence type="ECO:0000313" key="7">
    <source>
        <dbReference type="EMBL" id="CCI83887.1"/>
    </source>
</evidence>
<dbReference type="InterPro" id="IPR029044">
    <property type="entry name" value="Nucleotide-diphossugar_trans"/>
</dbReference>
<evidence type="ECO:0000256" key="4">
    <source>
        <dbReference type="ARBA" id="ARBA00022679"/>
    </source>
</evidence>
<dbReference type="PANTHER" id="PTHR43179:SF12">
    <property type="entry name" value="GALACTOFURANOSYLTRANSFERASE GLFT2"/>
    <property type="match status" value="1"/>
</dbReference>
<feature type="domain" description="Galactofuranosyltransferase GlfT2 N-terminal" evidence="5">
    <location>
        <begin position="14"/>
        <end position="153"/>
    </location>
</feature>
<dbReference type="PATRIC" id="fig|883169.3.peg.1386"/>
<dbReference type="AlphaFoldDB" id="I7L9M2"/>
<comment type="pathway">
    <text evidence="1">Cell wall biogenesis; cell wall polysaccharide biosynthesis.</text>
</comment>
<evidence type="ECO:0000313" key="10">
    <source>
        <dbReference type="Proteomes" id="UP000011016"/>
    </source>
</evidence>
<evidence type="ECO:0000256" key="2">
    <source>
        <dbReference type="ARBA" id="ARBA00006739"/>
    </source>
</evidence>
<dbReference type="EMBL" id="AHAE01000069">
    <property type="protein sequence ID" value="EJZ81619.1"/>
    <property type="molecule type" value="Genomic_DNA"/>
</dbReference>
<dbReference type="HOGENOM" id="CLU_019973_0_0_11"/>
<evidence type="ECO:0000256" key="3">
    <source>
        <dbReference type="ARBA" id="ARBA00022676"/>
    </source>
</evidence>
<dbReference type="STRING" id="29321.AAV33_06885"/>
<organism evidence="7 10">
    <name type="scientific">Corynebacterium otitidis ATCC 51513</name>
    <dbReference type="NCBI Taxonomy" id="883169"/>
    <lineage>
        <taxon>Bacteria</taxon>
        <taxon>Bacillati</taxon>
        <taxon>Actinomycetota</taxon>
        <taxon>Actinomycetes</taxon>
        <taxon>Mycobacteriales</taxon>
        <taxon>Corynebacteriaceae</taxon>
        <taxon>Corynebacterium</taxon>
    </lineage>
</organism>
<protein>
    <submittedName>
        <fullName evidence="7">Uncharacterized protein</fullName>
    </submittedName>
</protein>
<name>I7L9M2_9CORY</name>
<evidence type="ECO:0000313" key="8">
    <source>
        <dbReference type="EMBL" id="EJZ81619.1"/>
    </source>
</evidence>